<keyword evidence="8" id="KW-1185">Reference proteome</keyword>
<evidence type="ECO:0000313" key="8">
    <source>
        <dbReference type="Proteomes" id="UP000789901"/>
    </source>
</evidence>
<comment type="catalytic activity">
    <reaction evidence="1">
        <text>Hydrolysis of (1-&gt;4)-beta-linkages between N-acetylmuramic acid and N-acetyl-D-glucosamine residues in a peptidoglycan and between N-acetyl-D-glucosamine residues in chitodextrins.</text>
        <dbReference type="EC" id="3.2.1.17"/>
    </reaction>
</comment>
<dbReference type="PANTHER" id="PTHR38107:SF3">
    <property type="entry name" value="LYSOZYME RRRD-RELATED"/>
    <property type="match status" value="1"/>
</dbReference>
<keyword evidence="3" id="KW-0081">Bacteriolytic enzyme</keyword>
<dbReference type="InterPro" id="IPR023346">
    <property type="entry name" value="Lysozyme-like_dom_sf"/>
</dbReference>
<accession>A0ABN7V3H0</accession>
<dbReference type="HAMAP" id="MF_04110">
    <property type="entry name" value="ENDOLYSIN_T4"/>
    <property type="match status" value="1"/>
</dbReference>
<protein>
    <submittedName>
        <fullName evidence="7">27815_t:CDS:1</fullName>
    </submittedName>
</protein>
<dbReference type="Gene3D" id="1.10.530.40">
    <property type="match status" value="1"/>
</dbReference>
<dbReference type="EMBL" id="CAJVQB010009016">
    <property type="protein sequence ID" value="CAG8725722.1"/>
    <property type="molecule type" value="Genomic_DNA"/>
</dbReference>
<dbReference type="SUPFAM" id="SSF53955">
    <property type="entry name" value="Lysozyme-like"/>
    <property type="match status" value="1"/>
</dbReference>
<dbReference type="InterPro" id="IPR023347">
    <property type="entry name" value="Lysozyme_dom_sf"/>
</dbReference>
<gene>
    <name evidence="7" type="ORF">GMARGA_LOCUS13913</name>
</gene>
<dbReference type="Pfam" id="PF00959">
    <property type="entry name" value="Phage_lysozyme"/>
    <property type="match status" value="1"/>
</dbReference>
<dbReference type="Proteomes" id="UP000789901">
    <property type="component" value="Unassembled WGS sequence"/>
</dbReference>
<dbReference type="PANTHER" id="PTHR38107">
    <property type="match status" value="1"/>
</dbReference>
<proteinExistence type="inferred from homology"/>
<organism evidence="7 8">
    <name type="scientific">Gigaspora margarita</name>
    <dbReference type="NCBI Taxonomy" id="4874"/>
    <lineage>
        <taxon>Eukaryota</taxon>
        <taxon>Fungi</taxon>
        <taxon>Fungi incertae sedis</taxon>
        <taxon>Mucoromycota</taxon>
        <taxon>Glomeromycotina</taxon>
        <taxon>Glomeromycetes</taxon>
        <taxon>Diversisporales</taxon>
        <taxon>Gigasporaceae</taxon>
        <taxon>Gigaspora</taxon>
    </lineage>
</organism>
<dbReference type="CDD" id="cd00737">
    <property type="entry name" value="lyz_endolysin_autolysin"/>
    <property type="match status" value="1"/>
</dbReference>
<keyword evidence="4" id="KW-0378">Hydrolase</keyword>
<dbReference type="InterPro" id="IPR034690">
    <property type="entry name" value="Endolysin_T4_type"/>
</dbReference>
<evidence type="ECO:0000256" key="5">
    <source>
        <dbReference type="ARBA" id="ARBA00023200"/>
    </source>
</evidence>
<evidence type="ECO:0000256" key="4">
    <source>
        <dbReference type="ARBA" id="ARBA00022801"/>
    </source>
</evidence>
<evidence type="ECO:0000256" key="6">
    <source>
        <dbReference type="ARBA" id="ARBA00023295"/>
    </source>
</evidence>
<keyword evidence="2" id="KW-0929">Antimicrobial</keyword>
<evidence type="ECO:0000256" key="1">
    <source>
        <dbReference type="ARBA" id="ARBA00000632"/>
    </source>
</evidence>
<dbReference type="InterPro" id="IPR033907">
    <property type="entry name" value="Endolysin_autolysin"/>
</dbReference>
<name>A0ABN7V3H0_GIGMA</name>
<reference evidence="7 8" key="1">
    <citation type="submission" date="2021-06" db="EMBL/GenBank/DDBJ databases">
        <authorList>
            <person name="Kallberg Y."/>
            <person name="Tangrot J."/>
            <person name="Rosling A."/>
        </authorList>
    </citation>
    <scope>NUCLEOTIDE SEQUENCE [LARGE SCALE GENOMIC DNA]</scope>
    <source>
        <strain evidence="7 8">120-4 pot B 10/14</strain>
    </source>
</reference>
<sequence length="163" mass="18390">MAACAMIVETATYKINDYGIKFIEEQEGFKPNFYTNSAEQKTIGYGYNCNADPQKCKQIRAPISREQGEVILKRDLVEKETCVTELTKIKINPDQFSALVLFVYNLGCPYYKSTSLLNKLNSGDIKGAANEFRLYNKSNGKIMNGLIKRREAERALFCKNGGC</sequence>
<dbReference type="InterPro" id="IPR051018">
    <property type="entry name" value="Bacteriophage_GH24"/>
</dbReference>
<evidence type="ECO:0000313" key="7">
    <source>
        <dbReference type="EMBL" id="CAG8725722.1"/>
    </source>
</evidence>
<evidence type="ECO:0000256" key="3">
    <source>
        <dbReference type="ARBA" id="ARBA00022638"/>
    </source>
</evidence>
<keyword evidence="5" id="KW-1035">Host cytoplasm</keyword>
<comment type="caution">
    <text evidence="7">The sequence shown here is derived from an EMBL/GenBank/DDBJ whole genome shotgun (WGS) entry which is preliminary data.</text>
</comment>
<keyword evidence="6" id="KW-0326">Glycosidase</keyword>
<evidence type="ECO:0000256" key="2">
    <source>
        <dbReference type="ARBA" id="ARBA00022529"/>
    </source>
</evidence>
<dbReference type="InterPro" id="IPR002196">
    <property type="entry name" value="Glyco_hydro_24"/>
</dbReference>